<evidence type="ECO:0000313" key="4">
    <source>
        <dbReference type="EMBL" id="SDX29661.1"/>
    </source>
</evidence>
<feature type="domain" description="Flavin reductase like" evidence="3">
    <location>
        <begin position="23"/>
        <end position="167"/>
    </location>
</feature>
<dbReference type="GO" id="GO:0010181">
    <property type="term" value="F:FMN binding"/>
    <property type="evidence" value="ECO:0007669"/>
    <property type="project" value="InterPro"/>
</dbReference>
<dbReference type="Gene3D" id="2.30.110.10">
    <property type="entry name" value="Electron Transport, Fmn-binding Protein, Chain A"/>
    <property type="match status" value="1"/>
</dbReference>
<dbReference type="InterPro" id="IPR002563">
    <property type="entry name" value="Flavin_Rdtase-like_dom"/>
</dbReference>
<dbReference type="AlphaFoldDB" id="A0A1H3AJP0"/>
<name>A0A1H3AJP0_9RHOB</name>
<evidence type="ECO:0000259" key="3">
    <source>
        <dbReference type="SMART" id="SM00903"/>
    </source>
</evidence>
<dbReference type="GO" id="GO:0042602">
    <property type="term" value="F:riboflavin reductase (NADPH) activity"/>
    <property type="evidence" value="ECO:0007669"/>
    <property type="project" value="TreeGrafter"/>
</dbReference>
<dbReference type="EMBL" id="FNOM01000007">
    <property type="protein sequence ID" value="SDX29661.1"/>
    <property type="molecule type" value="Genomic_DNA"/>
</dbReference>
<proteinExistence type="inferred from homology"/>
<evidence type="ECO:0000256" key="2">
    <source>
        <dbReference type="ARBA" id="ARBA00023002"/>
    </source>
</evidence>
<dbReference type="PANTHER" id="PTHR30466:SF11">
    <property type="entry name" value="FLAVIN-DEPENDENT MONOOXYGENASE, REDUCTASE SUBUNIT HSAB"/>
    <property type="match status" value="1"/>
</dbReference>
<dbReference type="RefSeq" id="WP_092889997.1">
    <property type="nucleotide sequence ID" value="NZ_CP061498.1"/>
</dbReference>
<keyword evidence="5" id="KW-1185">Reference proteome</keyword>
<dbReference type="Pfam" id="PF01613">
    <property type="entry name" value="Flavin_Reduct"/>
    <property type="match status" value="1"/>
</dbReference>
<dbReference type="OrthoDB" id="9792858at2"/>
<dbReference type="Proteomes" id="UP000198539">
    <property type="component" value="Unassembled WGS sequence"/>
</dbReference>
<dbReference type="STRING" id="564137.SAMN04488238_10717"/>
<organism evidence="4 5">
    <name type="scientific">Roseicitreum antarcticum</name>
    <dbReference type="NCBI Taxonomy" id="564137"/>
    <lineage>
        <taxon>Bacteria</taxon>
        <taxon>Pseudomonadati</taxon>
        <taxon>Pseudomonadota</taxon>
        <taxon>Alphaproteobacteria</taxon>
        <taxon>Rhodobacterales</taxon>
        <taxon>Paracoccaceae</taxon>
        <taxon>Roseicitreum</taxon>
    </lineage>
</organism>
<sequence length="188" mass="20167">MTRHSLTFQNAPPPDPRLFRRALGQFPTGVTVITTRTPDGQQEGMTANSFSALSLNPPLVLWSIRNQAPSFAAFQEAGVFAINILTQDQAALSHHFATPKINKFEGIAHTQGHGGCPILADTLAQFECDLAQIIPAGDHHIMIGQVHRASFDDSASPLLFSGGRYAIAAALPNVDATRDLTALWEGLG</sequence>
<dbReference type="SUPFAM" id="SSF50475">
    <property type="entry name" value="FMN-binding split barrel"/>
    <property type="match status" value="1"/>
</dbReference>
<comment type="similarity">
    <text evidence="1">Belongs to the non-flavoprotein flavin reductase family.</text>
</comment>
<dbReference type="InterPro" id="IPR012349">
    <property type="entry name" value="Split_barrel_FMN-bd"/>
</dbReference>
<keyword evidence="2" id="KW-0560">Oxidoreductase</keyword>
<reference evidence="4 5" key="1">
    <citation type="submission" date="2016-10" db="EMBL/GenBank/DDBJ databases">
        <authorList>
            <person name="de Groot N.N."/>
        </authorList>
    </citation>
    <scope>NUCLEOTIDE SEQUENCE [LARGE SCALE GENOMIC DNA]</scope>
    <source>
        <strain evidence="4 5">CGMCC 1.8894</strain>
    </source>
</reference>
<dbReference type="PANTHER" id="PTHR30466">
    <property type="entry name" value="FLAVIN REDUCTASE"/>
    <property type="match status" value="1"/>
</dbReference>
<gene>
    <name evidence="4" type="ORF">SAMN04488238_10717</name>
</gene>
<evidence type="ECO:0000256" key="1">
    <source>
        <dbReference type="ARBA" id="ARBA00008898"/>
    </source>
</evidence>
<dbReference type="SMART" id="SM00903">
    <property type="entry name" value="Flavin_Reduct"/>
    <property type="match status" value="1"/>
</dbReference>
<protein>
    <submittedName>
        <fullName evidence="4">NADH-FMN oxidoreductase RutF, flavin reductase (DIM6/NTAB) family</fullName>
    </submittedName>
</protein>
<accession>A0A1H3AJP0</accession>
<dbReference type="InterPro" id="IPR050268">
    <property type="entry name" value="NADH-dep_flavin_reductase"/>
</dbReference>
<evidence type="ECO:0000313" key="5">
    <source>
        <dbReference type="Proteomes" id="UP000198539"/>
    </source>
</evidence>